<comment type="caution">
    <text evidence="4">The sequence shown here is derived from an EMBL/GenBank/DDBJ whole genome shotgun (WGS) entry which is preliminary data.</text>
</comment>
<dbReference type="InterPro" id="IPR015424">
    <property type="entry name" value="PyrdxlP-dep_Trfase"/>
</dbReference>
<dbReference type="SUPFAM" id="SSF53383">
    <property type="entry name" value="PLP-dependent transferases"/>
    <property type="match status" value="1"/>
</dbReference>
<reference evidence="4 5" key="1">
    <citation type="journal article" date="2019" name="Int. J. Syst. Evol. Microbiol.">
        <title>The Global Catalogue of Microorganisms (GCM) 10K type strain sequencing project: providing services to taxonomists for standard genome sequencing and annotation.</title>
        <authorList>
            <consortium name="The Broad Institute Genomics Platform"/>
            <consortium name="The Broad Institute Genome Sequencing Center for Infectious Disease"/>
            <person name="Wu L."/>
            <person name="Ma J."/>
        </authorList>
    </citation>
    <scope>NUCLEOTIDE SEQUENCE [LARGE SCALE GENOMIC DNA]</scope>
    <source>
        <strain evidence="4 5">JCM 11896</strain>
    </source>
</reference>
<dbReference type="PIRSF" id="PIRSF000390">
    <property type="entry name" value="PLP_StrS"/>
    <property type="match status" value="1"/>
</dbReference>
<dbReference type="GO" id="GO:0008483">
    <property type="term" value="F:transaminase activity"/>
    <property type="evidence" value="ECO:0007669"/>
    <property type="project" value="UniProtKB-KW"/>
</dbReference>
<accession>A0ABN1XRL7</accession>
<evidence type="ECO:0000256" key="2">
    <source>
        <dbReference type="ARBA" id="ARBA00037999"/>
    </source>
</evidence>
<dbReference type="Proteomes" id="UP001501414">
    <property type="component" value="Unassembled WGS sequence"/>
</dbReference>
<evidence type="ECO:0000313" key="5">
    <source>
        <dbReference type="Proteomes" id="UP001501414"/>
    </source>
</evidence>
<dbReference type="Pfam" id="PF01041">
    <property type="entry name" value="DegT_DnrJ_EryC1"/>
    <property type="match status" value="1"/>
</dbReference>
<keyword evidence="1 3" id="KW-0663">Pyridoxal phosphate</keyword>
<dbReference type="RefSeq" id="WP_344021872.1">
    <property type="nucleotide sequence ID" value="NZ_BAAAJK010000008.1"/>
</dbReference>
<dbReference type="InterPro" id="IPR015422">
    <property type="entry name" value="PyrdxlP-dep_Trfase_small"/>
</dbReference>
<gene>
    <name evidence="4" type="ORF">GCM10009613_25640</name>
</gene>
<dbReference type="PANTHER" id="PTHR30244">
    <property type="entry name" value="TRANSAMINASE"/>
    <property type="match status" value="1"/>
</dbReference>
<dbReference type="InterPro" id="IPR000653">
    <property type="entry name" value="DegT/StrS_aminotransferase"/>
</dbReference>
<comment type="similarity">
    <text evidence="2 3">Belongs to the DegT/DnrJ/EryC1 family.</text>
</comment>
<keyword evidence="4" id="KW-0032">Aminotransferase</keyword>
<dbReference type="Gene3D" id="3.40.640.10">
    <property type="entry name" value="Type I PLP-dependent aspartate aminotransferase-like (Major domain)"/>
    <property type="match status" value="1"/>
</dbReference>
<proteinExistence type="inferred from homology"/>
<keyword evidence="5" id="KW-1185">Reference proteome</keyword>
<dbReference type="EMBL" id="BAAAJK010000008">
    <property type="protein sequence ID" value="GAA1388395.1"/>
    <property type="molecule type" value="Genomic_DNA"/>
</dbReference>
<dbReference type="PANTHER" id="PTHR30244:SF36">
    <property type="entry name" value="3-OXO-GLUCOSE-6-PHOSPHATE:GLUTAMATE AMINOTRANSFERASE"/>
    <property type="match status" value="1"/>
</dbReference>
<sequence length="375" mass="40385">MTAAAIPAVPFLDLAAPYEELHTEIDRAVSRVLRSGRYLLGPELADFEASFAQYCNRPHCVAAGSGSDAIELTLRALGVGPGDEVIVPSHTFIGTWLPISATGARPVPVEPEPELYVLTGEGIEAAITPRTRAILPVHLYGHPADLDAIAAVADRHSLPVVEDAAQAHGSRLRGRVVGSGPSVAAAFSFYPGKNLGAFGDGGAVVTGDAELAERLRLLRNYGSRTKYVHEVEATNSRLDEVQAAILRIKLDRLEEWNARRRAVADTYRQGLADVDRLVLPRTAEWAESAWHLFVVRARSRADRDDLVTALSAAGVGTIVHYPTAVHRSAVYTSRYPAPFPVAEALADQVLSLPIGPHQPESATARVVDVVKEWAR</sequence>
<evidence type="ECO:0000256" key="3">
    <source>
        <dbReference type="RuleBase" id="RU004508"/>
    </source>
</evidence>
<protein>
    <submittedName>
        <fullName evidence="4">DegT/DnrJ/EryC1/StrS family aminotransferase</fullName>
    </submittedName>
</protein>
<evidence type="ECO:0000256" key="1">
    <source>
        <dbReference type="ARBA" id="ARBA00022898"/>
    </source>
</evidence>
<evidence type="ECO:0000313" key="4">
    <source>
        <dbReference type="EMBL" id="GAA1388395.1"/>
    </source>
</evidence>
<dbReference type="Gene3D" id="3.90.1150.10">
    <property type="entry name" value="Aspartate Aminotransferase, domain 1"/>
    <property type="match status" value="1"/>
</dbReference>
<dbReference type="CDD" id="cd00616">
    <property type="entry name" value="AHBA_syn"/>
    <property type="match status" value="1"/>
</dbReference>
<dbReference type="InterPro" id="IPR015421">
    <property type="entry name" value="PyrdxlP-dep_Trfase_major"/>
</dbReference>
<keyword evidence="4" id="KW-0808">Transferase</keyword>
<name>A0ABN1XRL7_9PSEU</name>
<organism evidence="4 5">
    <name type="scientific">Pseudonocardia kongjuensis</name>
    <dbReference type="NCBI Taxonomy" id="102227"/>
    <lineage>
        <taxon>Bacteria</taxon>
        <taxon>Bacillati</taxon>
        <taxon>Actinomycetota</taxon>
        <taxon>Actinomycetes</taxon>
        <taxon>Pseudonocardiales</taxon>
        <taxon>Pseudonocardiaceae</taxon>
        <taxon>Pseudonocardia</taxon>
    </lineage>
</organism>